<keyword evidence="4 5" id="KW-0472">Membrane</keyword>
<feature type="domain" description="TLC" evidence="7">
    <location>
        <begin position="33"/>
        <end position="238"/>
    </location>
</feature>
<evidence type="ECO:0000313" key="8">
    <source>
        <dbReference type="EMBL" id="WOL04154.1"/>
    </source>
</evidence>
<evidence type="ECO:0000313" key="9">
    <source>
        <dbReference type="Proteomes" id="UP001327560"/>
    </source>
</evidence>
<dbReference type="InterPro" id="IPR040327">
    <property type="entry name" value="At5g14285-like"/>
</dbReference>
<feature type="transmembrane region" description="Helical" evidence="6">
    <location>
        <begin position="80"/>
        <end position="98"/>
    </location>
</feature>
<dbReference type="Pfam" id="PF03798">
    <property type="entry name" value="TRAM_LAG1_CLN8"/>
    <property type="match status" value="1"/>
</dbReference>
<organism evidence="8 9">
    <name type="scientific">Canna indica</name>
    <name type="common">Indian-shot</name>
    <dbReference type="NCBI Taxonomy" id="4628"/>
    <lineage>
        <taxon>Eukaryota</taxon>
        <taxon>Viridiplantae</taxon>
        <taxon>Streptophyta</taxon>
        <taxon>Embryophyta</taxon>
        <taxon>Tracheophyta</taxon>
        <taxon>Spermatophyta</taxon>
        <taxon>Magnoliopsida</taxon>
        <taxon>Liliopsida</taxon>
        <taxon>Zingiberales</taxon>
        <taxon>Cannaceae</taxon>
        <taxon>Canna</taxon>
    </lineage>
</organism>
<dbReference type="PROSITE" id="PS50922">
    <property type="entry name" value="TLC"/>
    <property type="match status" value="1"/>
</dbReference>
<feature type="transmembrane region" description="Helical" evidence="6">
    <location>
        <begin position="6"/>
        <end position="26"/>
    </location>
</feature>
<evidence type="ECO:0000256" key="2">
    <source>
        <dbReference type="ARBA" id="ARBA00022692"/>
    </source>
</evidence>
<accession>A0AAQ3QB12</accession>
<reference evidence="8 9" key="1">
    <citation type="submission" date="2023-10" db="EMBL/GenBank/DDBJ databases">
        <title>Chromosome-scale genome assembly provides insights into flower coloration mechanisms of Canna indica.</title>
        <authorList>
            <person name="Li C."/>
        </authorList>
    </citation>
    <scope>NUCLEOTIDE SEQUENCE [LARGE SCALE GENOMIC DNA]</scope>
    <source>
        <tissue evidence="8">Flower</tissue>
    </source>
</reference>
<dbReference type="Proteomes" id="UP001327560">
    <property type="component" value="Chromosome 4"/>
</dbReference>
<proteinExistence type="predicted"/>
<dbReference type="PANTHER" id="PTHR31766">
    <property type="entry name" value="GLABROUS1 ENHANCER-BINDING PROTEIN-LIKE 2"/>
    <property type="match status" value="1"/>
</dbReference>
<feature type="transmembrane region" description="Helical" evidence="6">
    <location>
        <begin position="110"/>
        <end position="137"/>
    </location>
</feature>
<sequence>MAIEHWLLPLIVAAFCSIYLLGYFVVFRKWSPKHRPEASSCFMSLFHGTPAVLLAIPALLLPRPVRRFAAPNTGLQSLVLDFSTAYFAVDLLHYLFFIPPQASLYVAHHLAALFVFLTCRYLVAHGAFSILVLLVLAEVTSACENAVTLTGLRKTESAVAAKVHRWVTPAFYAAFTVARGLVGPVFFYKMSAYYLSGKARDVIPAWVSTSWIVVVGGAILGSILWISNLWFNFFRVENNVEMNKAIDV</sequence>
<dbReference type="PANTHER" id="PTHR31766:SF2">
    <property type="entry name" value="GLABROUS1 ENHANCER-BINDING PROTEIN-LIKE 2"/>
    <property type="match status" value="1"/>
</dbReference>
<evidence type="ECO:0000256" key="3">
    <source>
        <dbReference type="ARBA" id="ARBA00022989"/>
    </source>
</evidence>
<keyword evidence="2 5" id="KW-0812">Transmembrane</keyword>
<evidence type="ECO:0000256" key="6">
    <source>
        <dbReference type="SAM" id="Phobius"/>
    </source>
</evidence>
<dbReference type="AlphaFoldDB" id="A0AAQ3QB12"/>
<evidence type="ECO:0000256" key="4">
    <source>
        <dbReference type="ARBA" id="ARBA00023136"/>
    </source>
</evidence>
<comment type="subcellular location">
    <subcellularLocation>
        <location evidence="1">Membrane</location>
        <topology evidence="1">Multi-pass membrane protein</topology>
    </subcellularLocation>
</comment>
<dbReference type="GO" id="GO:0016020">
    <property type="term" value="C:membrane"/>
    <property type="evidence" value="ECO:0007669"/>
    <property type="project" value="UniProtKB-SubCell"/>
</dbReference>
<dbReference type="SMART" id="SM00724">
    <property type="entry name" value="TLC"/>
    <property type="match status" value="1"/>
</dbReference>
<feature type="transmembrane region" description="Helical" evidence="6">
    <location>
        <begin position="202"/>
        <end position="226"/>
    </location>
</feature>
<gene>
    <name evidence="8" type="ORF">Cni_G12875</name>
</gene>
<dbReference type="InterPro" id="IPR006634">
    <property type="entry name" value="TLC-dom"/>
</dbReference>
<feature type="transmembrane region" description="Helical" evidence="6">
    <location>
        <begin position="38"/>
        <end position="60"/>
    </location>
</feature>
<evidence type="ECO:0000256" key="1">
    <source>
        <dbReference type="ARBA" id="ARBA00004141"/>
    </source>
</evidence>
<keyword evidence="9" id="KW-1185">Reference proteome</keyword>
<evidence type="ECO:0000259" key="7">
    <source>
        <dbReference type="PROSITE" id="PS50922"/>
    </source>
</evidence>
<protein>
    <recommendedName>
        <fullName evidence="7">TLC domain-containing protein</fullName>
    </recommendedName>
</protein>
<evidence type="ECO:0000256" key="5">
    <source>
        <dbReference type="PROSITE-ProRule" id="PRU00205"/>
    </source>
</evidence>
<name>A0AAQ3QB12_9LILI</name>
<keyword evidence="3 6" id="KW-1133">Transmembrane helix</keyword>
<dbReference type="EMBL" id="CP136893">
    <property type="protein sequence ID" value="WOL04154.1"/>
    <property type="molecule type" value="Genomic_DNA"/>
</dbReference>
<feature type="transmembrane region" description="Helical" evidence="6">
    <location>
        <begin position="170"/>
        <end position="190"/>
    </location>
</feature>